<dbReference type="AlphaFoldDB" id="A0A1W2G5T1"/>
<dbReference type="CDD" id="cd00331">
    <property type="entry name" value="IGPS"/>
    <property type="match status" value="1"/>
</dbReference>
<evidence type="ECO:0000313" key="11">
    <source>
        <dbReference type="Proteomes" id="UP000192472"/>
    </source>
</evidence>
<evidence type="ECO:0000256" key="7">
    <source>
        <dbReference type="ARBA" id="ARBA00023239"/>
    </source>
</evidence>
<dbReference type="PANTHER" id="PTHR22854:SF2">
    <property type="entry name" value="INDOLE-3-GLYCEROL-PHOSPHATE SYNTHASE"/>
    <property type="match status" value="1"/>
</dbReference>
<evidence type="ECO:0000256" key="3">
    <source>
        <dbReference type="ARBA" id="ARBA00022605"/>
    </source>
</evidence>
<feature type="domain" description="Indole-3-glycerol phosphate synthase" evidence="9">
    <location>
        <begin position="4"/>
        <end position="255"/>
    </location>
</feature>
<reference evidence="10 11" key="1">
    <citation type="submission" date="2017-04" db="EMBL/GenBank/DDBJ databases">
        <authorList>
            <person name="Afonso C.L."/>
            <person name="Miller P.J."/>
            <person name="Scott M.A."/>
            <person name="Spackman E."/>
            <person name="Goraichik I."/>
            <person name="Dimitrov K.M."/>
            <person name="Suarez D.L."/>
            <person name="Swayne D.E."/>
        </authorList>
    </citation>
    <scope>NUCLEOTIDE SEQUENCE [LARGE SCALE GENOMIC DNA]</scope>
    <source>
        <strain evidence="10 11">DSM 26133</strain>
    </source>
</reference>
<dbReference type="GO" id="GO:0000162">
    <property type="term" value="P:L-tryptophan biosynthetic process"/>
    <property type="evidence" value="ECO:0007669"/>
    <property type="project" value="UniProtKB-UniRule"/>
</dbReference>
<dbReference type="Gene3D" id="3.20.20.70">
    <property type="entry name" value="Aldolase class I"/>
    <property type="match status" value="1"/>
</dbReference>
<name>A0A1W2G5T1_REIFA</name>
<dbReference type="InterPro" id="IPR001468">
    <property type="entry name" value="Indole-3-GlycerolPSynthase_CS"/>
</dbReference>
<accession>A0A1W2G5T1</accession>
<dbReference type="UniPathway" id="UPA00035">
    <property type="reaction ID" value="UER00043"/>
</dbReference>
<evidence type="ECO:0000256" key="2">
    <source>
        <dbReference type="ARBA" id="ARBA00004696"/>
    </source>
</evidence>
<dbReference type="Pfam" id="PF00218">
    <property type="entry name" value="IGPS"/>
    <property type="match status" value="1"/>
</dbReference>
<evidence type="ECO:0000256" key="8">
    <source>
        <dbReference type="HAMAP-Rule" id="MF_00134"/>
    </source>
</evidence>
<evidence type="ECO:0000313" key="10">
    <source>
        <dbReference type="EMBL" id="SMD31646.1"/>
    </source>
</evidence>
<keyword evidence="7 8" id="KW-0456">Lyase</keyword>
<dbReference type="RefSeq" id="WP_084370380.1">
    <property type="nucleotide sequence ID" value="NZ_FWYF01000001.1"/>
</dbReference>
<comment type="catalytic activity">
    <reaction evidence="1 8">
        <text>1-(2-carboxyphenylamino)-1-deoxy-D-ribulose 5-phosphate + H(+) = (1S,2R)-1-C-(indol-3-yl)glycerol 3-phosphate + CO2 + H2O</text>
        <dbReference type="Rhea" id="RHEA:23476"/>
        <dbReference type="ChEBI" id="CHEBI:15377"/>
        <dbReference type="ChEBI" id="CHEBI:15378"/>
        <dbReference type="ChEBI" id="CHEBI:16526"/>
        <dbReference type="ChEBI" id="CHEBI:58613"/>
        <dbReference type="ChEBI" id="CHEBI:58866"/>
        <dbReference type="EC" id="4.1.1.48"/>
    </reaction>
</comment>
<dbReference type="FunFam" id="3.20.20.70:FF:000024">
    <property type="entry name" value="Indole-3-glycerol phosphate synthase"/>
    <property type="match status" value="1"/>
</dbReference>
<evidence type="ECO:0000256" key="4">
    <source>
        <dbReference type="ARBA" id="ARBA00022793"/>
    </source>
</evidence>
<keyword evidence="11" id="KW-1185">Reference proteome</keyword>
<comment type="pathway">
    <text evidence="2 8">Amino-acid biosynthesis; L-tryptophan biosynthesis; L-tryptophan from chorismate: step 4/5.</text>
</comment>
<evidence type="ECO:0000259" key="9">
    <source>
        <dbReference type="Pfam" id="PF00218"/>
    </source>
</evidence>
<dbReference type="OrthoDB" id="9804217at2"/>
<dbReference type="Proteomes" id="UP000192472">
    <property type="component" value="Unassembled WGS sequence"/>
</dbReference>
<dbReference type="HAMAP" id="MF_00134_B">
    <property type="entry name" value="IGPS_B"/>
    <property type="match status" value="1"/>
</dbReference>
<dbReference type="PROSITE" id="PS00614">
    <property type="entry name" value="IGPS"/>
    <property type="match status" value="1"/>
</dbReference>
<keyword evidence="3 8" id="KW-0028">Amino-acid biosynthesis</keyword>
<evidence type="ECO:0000256" key="1">
    <source>
        <dbReference type="ARBA" id="ARBA00001633"/>
    </source>
</evidence>
<evidence type="ECO:0000256" key="6">
    <source>
        <dbReference type="ARBA" id="ARBA00023141"/>
    </source>
</evidence>
<gene>
    <name evidence="8" type="primary">trpC</name>
    <name evidence="10" type="ORF">SAMN04488029_0009</name>
</gene>
<dbReference type="NCBIfam" id="NF001377">
    <property type="entry name" value="PRK00278.2-4"/>
    <property type="match status" value="1"/>
</dbReference>
<dbReference type="InterPro" id="IPR011060">
    <property type="entry name" value="RibuloseP-bd_barrel"/>
</dbReference>
<protein>
    <recommendedName>
        <fullName evidence="8">Indole-3-glycerol phosphate synthase</fullName>
        <shortName evidence="8">IGPS</shortName>
        <ecNumber evidence="8">4.1.1.48</ecNumber>
    </recommendedName>
</protein>
<dbReference type="EC" id="4.1.1.48" evidence="8"/>
<proteinExistence type="inferred from homology"/>
<keyword evidence="4 8" id="KW-0210">Decarboxylase</keyword>
<dbReference type="InterPro" id="IPR013798">
    <property type="entry name" value="Indole-3-glycerol_P_synth_dom"/>
</dbReference>
<dbReference type="InterPro" id="IPR013785">
    <property type="entry name" value="Aldolase_TIM"/>
</dbReference>
<dbReference type="SUPFAM" id="SSF51366">
    <property type="entry name" value="Ribulose-phoshate binding barrel"/>
    <property type="match status" value="1"/>
</dbReference>
<keyword evidence="6 8" id="KW-0057">Aromatic amino acid biosynthesis</keyword>
<dbReference type="GO" id="GO:0004425">
    <property type="term" value="F:indole-3-glycerol-phosphate synthase activity"/>
    <property type="evidence" value="ECO:0007669"/>
    <property type="project" value="UniProtKB-UniRule"/>
</dbReference>
<dbReference type="PANTHER" id="PTHR22854">
    <property type="entry name" value="TRYPTOPHAN BIOSYNTHESIS PROTEIN"/>
    <property type="match status" value="1"/>
</dbReference>
<comment type="similarity">
    <text evidence="8">Belongs to the TrpC family.</text>
</comment>
<dbReference type="STRING" id="692418.SAMN04488029_0009"/>
<dbReference type="InterPro" id="IPR045186">
    <property type="entry name" value="Indole-3-glycerol_P_synth"/>
</dbReference>
<dbReference type="GO" id="GO:0004640">
    <property type="term" value="F:phosphoribosylanthranilate isomerase activity"/>
    <property type="evidence" value="ECO:0007669"/>
    <property type="project" value="TreeGrafter"/>
</dbReference>
<dbReference type="EMBL" id="FWYF01000001">
    <property type="protein sequence ID" value="SMD31646.1"/>
    <property type="molecule type" value="Genomic_DNA"/>
</dbReference>
<evidence type="ECO:0000256" key="5">
    <source>
        <dbReference type="ARBA" id="ARBA00022822"/>
    </source>
</evidence>
<sequence length="264" mass="29682">MNVLDKIVQTKKEEAAYQKSVISIDDLIKSSYFDRACHSTVANLESASPYGIISEFKRKSPSKGIINDKVDVAEVAKGYCQAGASAISILTDQDYFGGSIEDLQRARKHMTCPVLRKDFIIDEYQIYKTKAIGADLMLLIAAILTKEDIVKFTDLAHKLGLEVLLEIHNEEEFNEGYYDAVDILGVNNRDLKRFKTTIQNSIDLAKILPQDQLKISESGISSTKEMDILAAEGYKGFLIGEQFMKHVDPANELKKFMTTQWAQR</sequence>
<organism evidence="10 11">
    <name type="scientific">Reichenbachiella faecimaris</name>
    <dbReference type="NCBI Taxonomy" id="692418"/>
    <lineage>
        <taxon>Bacteria</taxon>
        <taxon>Pseudomonadati</taxon>
        <taxon>Bacteroidota</taxon>
        <taxon>Cytophagia</taxon>
        <taxon>Cytophagales</taxon>
        <taxon>Reichenbachiellaceae</taxon>
        <taxon>Reichenbachiella</taxon>
    </lineage>
</organism>
<keyword evidence="5 8" id="KW-0822">Tryptophan biosynthesis</keyword>